<sequence length="187" mass="20966">MRSFQDGDFWQKEIVNWKNKQGNAVLHIAATLNQSLAIKQLMKTCICLNNKNSDGLTAMEVLGDQALVISHRDKTKIQRLSCRKLHLPTARMNFRSPTLFRANVRIQISRITKISNEPSRFSNTNRYSNLQAALSPPGGVWQGTADTKSPIRANVHVDNTSEASPSSRYVGTTIMNTATFSVFWTVN</sequence>
<dbReference type="Gene3D" id="1.25.40.20">
    <property type="entry name" value="Ankyrin repeat-containing domain"/>
    <property type="match status" value="1"/>
</dbReference>
<gene>
    <name evidence="1" type="ORF">MANES_07G110300</name>
</gene>
<dbReference type="AlphaFoldDB" id="A0A2C9VKF3"/>
<dbReference type="InterPro" id="IPR036770">
    <property type="entry name" value="Ankyrin_rpt-contain_sf"/>
</dbReference>
<evidence type="ECO:0000313" key="1">
    <source>
        <dbReference type="EMBL" id="OAY46019.1"/>
    </source>
</evidence>
<proteinExistence type="predicted"/>
<evidence type="ECO:0008006" key="2">
    <source>
        <dbReference type="Google" id="ProtNLM"/>
    </source>
</evidence>
<protein>
    <recommendedName>
        <fullName evidence="2">PGG domain-containing protein</fullName>
    </recommendedName>
</protein>
<dbReference type="PANTHER" id="PTHR24128:SF24">
    <property type="entry name" value="ANKYRIN REPEAT PROTEIN"/>
    <property type="match status" value="1"/>
</dbReference>
<name>A0A2C9VKF3_MANES</name>
<dbReference type="EMBL" id="CM004393">
    <property type="protein sequence ID" value="OAY46019.1"/>
    <property type="molecule type" value="Genomic_DNA"/>
</dbReference>
<dbReference type="STRING" id="3983.A0A2C9VKF3"/>
<dbReference type="PANTHER" id="PTHR24128">
    <property type="entry name" value="HOMEOBOX PROTEIN WARIAI"/>
    <property type="match status" value="1"/>
</dbReference>
<dbReference type="SUPFAM" id="SSF48403">
    <property type="entry name" value="Ankyrin repeat"/>
    <property type="match status" value="1"/>
</dbReference>
<reference evidence="1" key="1">
    <citation type="submission" date="2016-02" db="EMBL/GenBank/DDBJ databases">
        <title>WGS assembly of Manihot esculenta.</title>
        <authorList>
            <person name="Bredeson J.V."/>
            <person name="Prochnik S.E."/>
            <person name="Lyons J.B."/>
            <person name="Schmutz J."/>
            <person name="Grimwood J."/>
            <person name="Vrebalov J."/>
            <person name="Bart R.S."/>
            <person name="Amuge T."/>
            <person name="Ferguson M.E."/>
            <person name="Green R."/>
            <person name="Putnam N."/>
            <person name="Stites J."/>
            <person name="Rounsley S."/>
            <person name="Rokhsar D.S."/>
        </authorList>
    </citation>
    <scope>NUCLEOTIDE SEQUENCE [LARGE SCALE GENOMIC DNA]</scope>
    <source>
        <tissue evidence="1">Leaf</tissue>
    </source>
</reference>
<organism evidence="1">
    <name type="scientific">Manihot esculenta</name>
    <name type="common">Cassava</name>
    <name type="synonym">Jatropha manihot</name>
    <dbReference type="NCBI Taxonomy" id="3983"/>
    <lineage>
        <taxon>Eukaryota</taxon>
        <taxon>Viridiplantae</taxon>
        <taxon>Streptophyta</taxon>
        <taxon>Embryophyta</taxon>
        <taxon>Tracheophyta</taxon>
        <taxon>Spermatophyta</taxon>
        <taxon>Magnoliopsida</taxon>
        <taxon>eudicotyledons</taxon>
        <taxon>Gunneridae</taxon>
        <taxon>Pentapetalae</taxon>
        <taxon>rosids</taxon>
        <taxon>fabids</taxon>
        <taxon>Malpighiales</taxon>
        <taxon>Euphorbiaceae</taxon>
        <taxon>Crotonoideae</taxon>
        <taxon>Manihoteae</taxon>
        <taxon>Manihot</taxon>
    </lineage>
</organism>
<accession>A0A2C9VKF3</accession>